<feature type="signal peptide" evidence="2">
    <location>
        <begin position="1"/>
        <end position="18"/>
    </location>
</feature>
<reference evidence="3 4" key="1">
    <citation type="journal article" date="2019" name="Commun. Biol.">
        <title>The bagworm genome reveals a unique fibroin gene that provides high tensile strength.</title>
        <authorList>
            <person name="Kono N."/>
            <person name="Nakamura H."/>
            <person name="Ohtoshi R."/>
            <person name="Tomita M."/>
            <person name="Numata K."/>
            <person name="Arakawa K."/>
        </authorList>
    </citation>
    <scope>NUCLEOTIDE SEQUENCE [LARGE SCALE GENOMIC DNA]</scope>
</reference>
<feature type="compositionally biased region" description="Basic and acidic residues" evidence="1">
    <location>
        <begin position="92"/>
        <end position="104"/>
    </location>
</feature>
<feature type="compositionally biased region" description="Basic residues" evidence="1">
    <location>
        <begin position="81"/>
        <end position="91"/>
    </location>
</feature>
<comment type="caution">
    <text evidence="3">The sequence shown here is derived from an EMBL/GenBank/DDBJ whole genome shotgun (WGS) entry which is preliminary data.</text>
</comment>
<keyword evidence="4" id="KW-1185">Reference proteome</keyword>
<feature type="region of interest" description="Disordered" evidence="1">
    <location>
        <begin position="79"/>
        <end position="104"/>
    </location>
</feature>
<evidence type="ECO:0000256" key="2">
    <source>
        <dbReference type="SAM" id="SignalP"/>
    </source>
</evidence>
<gene>
    <name evidence="3" type="ORF">EVAR_54755_1</name>
</gene>
<evidence type="ECO:0000313" key="3">
    <source>
        <dbReference type="EMBL" id="GBP73261.1"/>
    </source>
</evidence>
<sequence>MKDDKIAVLFFFAPRAVACAIPVSAPLRWALTERDMSRHTSLYLHRPDRRITAKLDTAPAPLPVCLQIPQAQVDSYSQKRVNARRLSRTRHGGIDPRPLLDDHLPAVLPSADLSTLS</sequence>
<evidence type="ECO:0000256" key="1">
    <source>
        <dbReference type="SAM" id="MobiDB-lite"/>
    </source>
</evidence>
<protein>
    <recommendedName>
        <fullName evidence="5">Secreted protein</fullName>
    </recommendedName>
</protein>
<accession>A0A4C1YAB3</accession>
<name>A0A4C1YAB3_EUMVA</name>
<dbReference type="Proteomes" id="UP000299102">
    <property type="component" value="Unassembled WGS sequence"/>
</dbReference>
<organism evidence="3 4">
    <name type="scientific">Eumeta variegata</name>
    <name type="common">Bagworm moth</name>
    <name type="synonym">Eumeta japonica</name>
    <dbReference type="NCBI Taxonomy" id="151549"/>
    <lineage>
        <taxon>Eukaryota</taxon>
        <taxon>Metazoa</taxon>
        <taxon>Ecdysozoa</taxon>
        <taxon>Arthropoda</taxon>
        <taxon>Hexapoda</taxon>
        <taxon>Insecta</taxon>
        <taxon>Pterygota</taxon>
        <taxon>Neoptera</taxon>
        <taxon>Endopterygota</taxon>
        <taxon>Lepidoptera</taxon>
        <taxon>Glossata</taxon>
        <taxon>Ditrysia</taxon>
        <taxon>Tineoidea</taxon>
        <taxon>Psychidae</taxon>
        <taxon>Oiketicinae</taxon>
        <taxon>Eumeta</taxon>
    </lineage>
</organism>
<keyword evidence="2" id="KW-0732">Signal</keyword>
<evidence type="ECO:0000313" key="4">
    <source>
        <dbReference type="Proteomes" id="UP000299102"/>
    </source>
</evidence>
<dbReference type="EMBL" id="BGZK01001168">
    <property type="protein sequence ID" value="GBP73261.1"/>
    <property type="molecule type" value="Genomic_DNA"/>
</dbReference>
<feature type="chain" id="PRO_5020039616" description="Secreted protein" evidence="2">
    <location>
        <begin position="19"/>
        <end position="117"/>
    </location>
</feature>
<dbReference type="AlphaFoldDB" id="A0A4C1YAB3"/>
<evidence type="ECO:0008006" key="5">
    <source>
        <dbReference type="Google" id="ProtNLM"/>
    </source>
</evidence>
<proteinExistence type="predicted"/>